<evidence type="ECO:0000256" key="10">
    <source>
        <dbReference type="ARBA" id="ARBA00041770"/>
    </source>
</evidence>
<dbReference type="PANTHER" id="PTHR46246:SF1">
    <property type="entry name" value="GUANOSINE-3',5'-BIS(DIPHOSPHATE) 3'-PYROPHOSPHOHYDROLASE MESH1"/>
    <property type="match status" value="1"/>
</dbReference>
<dbReference type="InterPro" id="IPR006674">
    <property type="entry name" value="HD_domain"/>
</dbReference>
<sequence>MDKTSKADGQQETAQSVALLVRAMDYSAEKHKDQRRKNSNKHPYINHPVRVARRLIDAEINDVSIIAAALLHDTVEDTDATKEEIKNLFGAEIASIVDEVSDDKTLPKEVRKQLQIQHAPSISPQAKAIKLADKLDNLTELLEKTPIGWEPERVEQYFDWAKAVVDGLRGVNPALEQQLDEVFAKKADAARKACSSVA</sequence>
<comment type="similarity">
    <text evidence="7">Belongs to the MESH1 family.</text>
</comment>
<protein>
    <recommendedName>
        <fullName evidence="8">Guanosine-3',5'-bis(diphosphate) 3'-pyrophosphohydrolase MESH1</fullName>
        <ecNumber evidence="5">3.1.7.2</ecNumber>
    </recommendedName>
    <alternativeName>
        <fullName evidence="9">Metazoan SpoT homolog 1</fullName>
    </alternativeName>
    <alternativeName>
        <fullName evidence="10">Penta-phosphate guanosine-3'-pyrophosphohydrolase</fullName>
    </alternativeName>
</protein>
<dbReference type="SUPFAM" id="SSF109604">
    <property type="entry name" value="HD-domain/PDEase-like"/>
    <property type="match status" value="1"/>
</dbReference>
<feature type="domain" description="HD" evidence="12">
    <location>
        <begin position="44"/>
        <end position="138"/>
    </location>
</feature>
<dbReference type="CDD" id="cd00077">
    <property type="entry name" value="HDc"/>
    <property type="match status" value="1"/>
</dbReference>
<dbReference type="EMBL" id="NBIV01000013">
    <property type="protein sequence ID" value="PXF48536.1"/>
    <property type="molecule type" value="Genomic_DNA"/>
</dbReference>
<organism evidence="13 14">
    <name type="scientific">Gracilariopsis chorda</name>
    <dbReference type="NCBI Taxonomy" id="448386"/>
    <lineage>
        <taxon>Eukaryota</taxon>
        <taxon>Rhodophyta</taxon>
        <taxon>Florideophyceae</taxon>
        <taxon>Rhodymeniophycidae</taxon>
        <taxon>Gracilariales</taxon>
        <taxon>Gracilariaceae</taxon>
        <taxon>Gracilariopsis</taxon>
    </lineage>
</organism>
<evidence type="ECO:0000256" key="11">
    <source>
        <dbReference type="ARBA" id="ARBA00047968"/>
    </source>
</evidence>
<dbReference type="STRING" id="448386.A0A2V3J254"/>
<dbReference type="AlphaFoldDB" id="A0A2V3J254"/>
<evidence type="ECO:0000256" key="2">
    <source>
        <dbReference type="ARBA" id="ARBA00022723"/>
    </source>
</evidence>
<evidence type="ECO:0000256" key="4">
    <source>
        <dbReference type="ARBA" id="ARBA00023211"/>
    </source>
</evidence>
<dbReference type="InterPro" id="IPR003607">
    <property type="entry name" value="HD/PDEase_dom"/>
</dbReference>
<dbReference type="InterPro" id="IPR052194">
    <property type="entry name" value="MESH1"/>
</dbReference>
<dbReference type="GO" id="GO:0008893">
    <property type="term" value="F:guanosine-3',5'-bis(diphosphate) 3'-diphosphatase activity"/>
    <property type="evidence" value="ECO:0007669"/>
    <property type="project" value="UniProtKB-EC"/>
</dbReference>
<evidence type="ECO:0000256" key="3">
    <source>
        <dbReference type="ARBA" id="ARBA00022801"/>
    </source>
</evidence>
<dbReference type="GO" id="GO:0046872">
    <property type="term" value="F:metal ion binding"/>
    <property type="evidence" value="ECO:0007669"/>
    <property type="project" value="UniProtKB-KW"/>
</dbReference>
<dbReference type="OrthoDB" id="430679at2759"/>
<evidence type="ECO:0000256" key="6">
    <source>
        <dbReference type="ARBA" id="ARBA00037781"/>
    </source>
</evidence>
<reference evidence="13 14" key="1">
    <citation type="journal article" date="2018" name="Mol. Biol. Evol.">
        <title>Analysis of the draft genome of the red seaweed Gracilariopsis chorda provides insights into genome size evolution in Rhodophyta.</title>
        <authorList>
            <person name="Lee J."/>
            <person name="Yang E.C."/>
            <person name="Graf L."/>
            <person name="Yang J.H."/>
            <person name="Qiu H."/>
            <person name="Zel Zion U."/>
            <person name="Chan C.X."/>
            <person name="Stephens T.G."/>
            <person name="Weber A.P.M."/>
            <person name="Boo G.H."/>
            <person name="Boo S.M."/>
            <person name="Kim K.M."/>
            <person name="Shin Y."/>
            <person name="Jung M."/>
            <person name="Lee S.J."/>
            <person name="Yim H.S."/>
            <person name="Lee J.H."/>
            <person name="Bhattacharya D."/>
            <person name="Yoon H.S."/>
        </authorList>
    </citation>
    <scope>NUCLEOTIDE SEQUENCE [LARGE SCALE GENOMIC DNA]</scope>
    <source>
        <strain evidence="13 14">SKKU-2015</strain>
        <tissue evidence="13">Whole body</tissue>
    </source>
</reference>
<dbReference type="PROSITE" id="PS51831">
    <property type="entry name" value="HD"/>
    <property type="match status" value="1"/>
</dbReference>
<dbReference type="Gene3D" id="1.10.3210.10">
    <property type="entry name" value="Hypothetical protein af1432"/>
    <property type="match status" value="1"/>
</dbReference>
<dbReference type="SMART" id="SM00471">
    <property type="entry name" value="HDc"/>
    <property type="match status" value="1"/>
</dbReference>
<dbReference type="FunFam" id="1.10.3210.10:FF:000012">
    <property type="entry name" value="HD domain containing 3"/>
    <property type="match status" value="1"/>
</dbReference>
<proteinExistence type="inferred from homology"/>
<keyword evidence="4" id="KW-0464">Manganese</keyword>
<comment type="caution">
    <text evidence="13">The sequence shown here is derived from an EMBL/GenBank/DDBJ whole genome shotgun (WGS) entry which is preliminary data.</text>
</comment>
<evidence type="ECO:0000256" key="5">
    <source>
        <dbReference type="ARBA" id="ARBA00024387"/>
    </source>
</evidence>
<evidence type="ECO:0000313" key="14">
    <source>
        <dbReference type="Proteomes" id="UP000247409"/>
    </source>
</evidence>
<accession>A0A2V3J254</accession>
<comment type="catalytic activity">
    <reaction evidence="11">
        <text>guanosine 3',5'-bis(diphosphate) + H2O = GDP + diphosphate + H(+)</text>
        <dbReference type="Rhea" id="RHEA:14253"/>
        <dbReference type="ChEBI" id="CHEBI:15377"/>
        <dbReference type="ChEBI" id="CHEBI:15378"/>
        <dbReference type="ChEBI" id="CHEBI:33019"/>
        <dbReference type="ChEBI" id="CHEBI:58189"/>
        <dbReference type="ChEBI" id="CHEBI:77828"/>
        <dbReference type="EC" id="3.1.7.2"/>
    </reaction>
</comment>
<evidence type="ECO:0000256" key="8">
    <source>
        <dbReference type="ARBA" id="ARBA00040793"/>
    </source>
</evidence>
<evidence type="ECO:0000256" key="7">
    <source>
        <dbReference type="ARBA" id="ARBA00038354"/>
    </source>
</evidence>
<comment type="cofactor">
    <cofactor evidence="1">
        <name>Mn(2+)</name>
        <dbReference type="ChEBI" id="CHEBI:29035"/>
    </cofactor>
</comment>
<keyword evidence="14" id="KW-1185">Reference proteome</keyword>
<name>A0A2V3J254_9FLOR</name>
<comment type="function">
    <text evidence="6">ppGpp hydrolyzing enzyme involved in starvation response.</text>
</comment>
<evidence type="ECO:0000313" key="13">
    <source>
        <dbReference type="EMBL" id="PXF48536.1"/>
    </source>
</evidence>
<evidence type="ECO:0000256" key="1">
    <source>
        <dbReference type="ARBA" id="ARBA00001936"/>
    </source>
</evidence>
<dbReference type="Proteomes" id="UP000247409">
    <property type="component" value="Unassembled WGS sequence"/>
</dbReference>
<dbReference type="EC" id="3.1.7.2" evidence="5"/>
<dbReference type="PANTHER" id="PTHR46246">
    <property type="entry name" value="GUANOSINE-3',5'-BIS(DIPHOSPHATE) 3'-PYROPHOSPHOHYDROLASE MESH1"/>
    <property type="match status" value="1"/>
</dbReference>
<gene>
    <name evidence="13" type="ORF">BWQ96_01705</name>
</gene>
<keyword evidence="3 13" id="KW-0378">Hydrolase</keyword>
<evidence type="ECO:0000259" key="12">
    <source>
        <dbReference type="PROSITE" id="PS51831"/>
    </source>
</evidence>
<dbReference type="Pfam" id="PF13328">
    <property type="entry name" value="HD_4"/>
    <property type="match status" value="1"/>
</dbReference>
<keyword evidence="2" id="KW-0479">Metal-binding</keyword>
<evidence type="ECO:0000256" key="9">
    <source>
        <dbReference type="ARBA" id="ARBA00041464"/>
    </source>
</evidence>